<dbReference type="AlphaFoldDB" id="A0A975W9D9"/>
<dbReference type="RefSeq" id="WP_074836165.1">
    <property type="nucleotide sequence ID" value="NZ_CATLQZ010000014.1"/>
</dbReference>
<feature type="transmembrane region" description="Helical" evidence="1">
    <location>
        <begin position="5"/>
        <end position="26"/>
    </location>
</feature>
<evidence type="ECO:0000256" key="1">
    <source>
        <dbReference type="SAM" id="Phobius"/>
    </source>
</evidence>
<feature type="transmembrane region" description="Helical" evidence="1">
    <location>
        <begin position="110"/>
        <end position="131"/>
    </location>
</feature>
<keyword evidence="1" id="KW-1133">Transmembrane helix</keyword>
<keyword evidence="1" id="KW-0812">Transmembrane</keyword>
<dbReference type="InterPro" id="IPR018687">
    <property type="entry name" value="DUF2177_membr"/>
</dbReference>
<keyword evidence="1" id="KW-0472">Membrane</keyword>
<evidence type="ECO:0000313" key="3">
    <source>
        <dbReference type="Proteomes" id="UP000182932"/>
    </source>
</evidence>
<name>A0A975W9D9_9RHOB</name>
<dbReference type="Pfam" id="PF09945">
    <property type="entry name" value="DUF2177"/>
    <property type="match status" value="1"/>
</dbReference>
<proteinExistence type="predicted"/>
<dbReference type="Proteomes" id="UP000182932">
    <property type="component" value="Unassembled WGS sequence"/>
</dbReference>
<sequence length="132" mass="14490">MQILILYFATALVFLGLDVIGLRLLIRPVFERHVGDLLVDGFRLVPALVFYLFYVAGLIWFVSLPALRAEAPAQAALGGAFLGALAYGTYEFTNLATLKGWSWSMLLTDLSWGIFLTGFAAWAGLMITRALS</sequence>
<accession>A0A975W9D9</accession>
<keyword evidence="3" id="KW-1185">Reference proteome</keyword>
<dbReference type="EMBL" id="FNYY01000005">
    <property type="protein sequence ID" value="SEJ34590.1"/>
    <property type="molecule type" value="Genomic_DNA"/>
</dbReference>
<dbReference type="GeneID" id="80818026"/>
<gene>
    <name evidence="2" type="ORF">SAMN04487940_10558</name>
</gene>
<feature type="transmembrane region" description="Helical" evidence="1">
    <location>
        <begin position="71"/>
        <end position="90"/>
    </location>
</feature>
<protein>
    <submittedName>
        <fullName evidence="2">Uncharacterized membrane protein</fullName>
    </submittedName>
</protein>
<feature type="transmembrane region" description="Helical" evidence="1">
    <location>
        <begin position="46"/>
        <end position="64"/>
    </location>
</feature>
<evidence type="ECO:0000313" key="2">
    <source>
        <dbReference type="EMBL" id="SEJ34590.1"/>
    </source>
</evidence>
<organism evidence="2 3">
    <name type="scientific">Marinovum algicola</name>
    <dbReference type="NCBI Taxonomy" id="42444"/>
    <lineage>
        <taxon>Bacteria</taxon>
        <taxon>Pseudomonadati</taxon>
        <taxon>Pseudomonadota</taxon>
        <taxon>Alphaproteobacteria</taxon>
        <taxon>Rhodobacterales</taxon>
        <taxon>Roseobacteraceae</taxon>
        <taxon>Marinovum</taxon>
    </lineage>
</organism>
<comment type="caution">
    <text evidence="2">The sequence shown here is derived from an EMBL/GenBank/DDBJ whole genome shotgun (WGS) entry which is preliminary data.</text>
</comment>
<reference evidence="2 3" key="1">
    <citation type="submission" date="2016-10" db="EMBL/GenBank/DDBJ databases">
        <authorList>
            <person name="Varghese N."/>
            <person name="Submissions S."/>
        </authorList>
    </citation>
    <scope>NUCLEOTIDE SEQUENCE [LARGE SCALE GENOMIC DNA]</scope>
    <source>
        <strain evidence="2 3">FF3</strain>
    </source>
</reference>